<sequence length="125" mass="13751">MSSNTITAIDNLPCMTLANVMNMLWDKSKSSLSYEETKWFSNAVYEAERLFANQMSTIEGLACLVADDHNTGSFQDKQSVSSLLFSIAQTMEAGKTLLDVSLAAQFQLDAMECARNRGKIGGNHE</sequence>
<evidence type="ECO:0000313" key="1">
    <source>
        <dbReference type="EMBL" id="MCB6182973.1"/>
    </source>
</evidence>
<organism evidence="1 2">
    <name type="scientific">Leeia speluncae</name>
    <dbReference type="NCBI Taxonomy" id="2884804"/>
    <lineage>
        <taxon>Bacteria</taxon>
        <taxon>Pseudomonadati</taxon>
        <taxon>Pseudomonadota</taxon>
        <taxon>Betaproteobacteria</taxon>
        <taxon>Neisseriales</taxon>
        <taxon>Leeiaceae</taxon>
        <taxon>Leeia</taxon>
    </lineage>
</organism>
<gene>
    <name evidence="1" type="ORF">LIN78_05350</name>
</gene>
<dbReference type="RefSeq" id="WP_227179272.1">
    <property type="nucleotide sequence ID" value="NZ_JAJBZT010000002.1"/>
</dbReference>
<name>A0ABS8D5S2_9NEIS</name>
<accession>A0ABS8D5S2</accession>
<keyword evidence="2" id="KW-1185">Reference proteome</keyword>
<comment type="caution">
    <text evidence="1">The sequence shown here is derived from an EMBL/GenBank/DDBJ whole genome shotgun (WGS) entry which is preliminary data.</text>
</comment>
<protein>
    <submittedName>
        <fullName evidence="1">Uncharacterized protein</fullName>
    </submittedName>
</protein>
<dbReference type="EMBL" id="JAJBZT010000002">
    <property type="protein sequence ID" value="MCB6182973.1"/>
    <property type="molecule type" value="Genomic_DNA"/>
</dbReference>
<reference evidence="1" key="1">
    <citation type="submission" date="2021-10" db="EMBL/GenBank/DDBJ databases">
        <title>The complete genome sequence of Leeia sp. TBRC 13508.</title>
        <authorList>
            <person name="Charoenyingcharoen P."/>
            <person name="Yukphan P."/>
        </authorList>
    </citation>
    <scope>NUCLEOTIDE SEQUENCE</scope>
    <source>
        <strain evidence="1">TBRC 13508</strain>
    </source>
</reference>
<evidence type="ECO:0000313" key="2">
    <source>
        <dbReference type="Proteomes" id="UP001165395"/>
    </source>
</evidence>
<proteinExistence type="predicted"/>
<dbReference type="Proteomes" id="UP001165395">
    <property type="component" value="Unassembled WGS sequence"/>
</dbReference>